<dbReference type="AlphaFoldDB" id="A1IVR0"/>
<name>A1IVR0_9ACTN</name>
<gene>
    <name evidence="1" type="primary">pepN</name>
</gene>
<feature type="non-terminal residue" evidence="1">
    <location>
        <position position="1"/>
    </location>
</feature>
<organism evidence="1">
    <name type="scientific">Propionibacterium cyclohexanicum</name>
    <dbReference type="NCBI Taxonomy" id="64702"/>
    <lineage>
        <taxon>Bacteria</taxon>
        <taxon>Bacillati</taxon>
        <taxon>Actinomycetota</taxon>
        <taxon>Actinomycetes</taxon>
        <taxon>Propionibacteriales</taxon>
        <taxon>Propionibacteriaceae</taxon>
        <taxon>Propionibacterium</taxon>
    </lineage>
</organism>
<sequence length="263" mass="27662">VQRHRVGRRQLVLDIGPALAGVGESDPGVRAAIVLGDLLLRIVAAPLREALVEPQVVPPAHRHQIAEPHMGQFVQDRVVTLLEIGGGHLGAEEVLVADRHRSGVLHGSRVVFRHEQLVVLGERIGTTEGLLVDTETGLGRRADPGRVEVGYHRLPADQACAEHALRGGDGAALDVVFAGDDRGDVGGDARGRFEVPDRGAALGSWGGFGRIGDDDPFAWRPHRELEAGLEVGLLEAGVGPAGVGALELGVQVDPPVGRVDEAS</sequence>
<keyword evidence="1" id="KW-0645">Protease</keyword>
<keyword evidence="1" id="KW-0031">Aminopeptidase</keyword>
<reference evidence="1" key="1">
    <citation type="submission" date="2006-01" db="EMBL/GenBank/DDBJ databases">
        <authorList>
            <person name="Rossi F."/>
        </authorList>
    </citation>
    <scope>NUCLEOTIDE SEQUENCE</scope>
    <source>
        <strain evidence="1">Type strain: NCIMB 13575</strain>
    </source>
</reference>
<dbReference type="EMBL" id="AM184110">
    <property type="protein sequence ID" value="CAJ75679.1"/>
    <property type="molecule type" value="Genomic_DNA"/>
</dbReference>
<accession>A1IVR0</accession>
<keyword evidence="1" id="KW-0378">Hydrolase</keyword>
<feature type="non-terminal residue" evidence="1">
    <location>
        <position position="263"/>
    </location>
</feature>
<evidence type="ECO:0000313" key="1">
    <source>
        <dbReference type="EMBL" id="CAJ75679.1"/>
    </source>
</evidence>
<proteinExistence type="predicted"/>
<protein>
    <submittedName>
        <fullName evidence="1">Aminopeptidase N</fullName>
    </submittedName>
</protein>
<reference evidence="1" key="2">
    <citation type="journal article" date="2007" name="Antonie Van Leeuwenhoek">
        <title>Isolation of aminopeptidase N genes of food associated propionibacteria and observation of their transcription in skim milk and acid whey.</title>
        <authorList>
            <person name="Busetto M."/>
        </authorList>
    </citation>
    <scope>NUCLEOTIDE SEQUENCE</scope>
    <source>
        <strain evidence="1">Type strain: NCIMB 13575</strain>
    </source>
</reference>
<dbReference type="GO" id="GO:0004177">
    <property type="term" value="F:aminopeptidase activity"/>
    <property type="evidence" value="ECO:0007669"/>
    <property type="project" value="UniProtKB-KW"/>
</dbReference>